<gene>
    <name evidence="2" type="ORF">RVR_2750</name>
</gene>
<keyword evidence="3" id="KW-1185">Reference proteome</keyword>
<evidence type="ECO:0000256" key="1">
    <source>
        <dbReference type="SAM" id="MobiDB-lite"/>
    </source>
</evidence>
<name>A0A7U3UMT4_9ACTN</name>
<accession>A0A7U3UMT4</accession>
<dbReference type="KEGG" id="arev:RVR_2750"/>
<reference evidence="2 3" key="2">
    <citation type="journal article" date="2011" name="J. Antibiot.">
        <title>Furaquinocins I and J: novel polyketide isoprenoid hybrid compounds from Streptomyces reveromyceticus SN-593.</title>
        <authorList>
            <person name="Panthee S."/>
            <person name="Takahashi S."/>
            <person name="Takagi H."/>
            <person name="Nogawa T."/>
            <person name="Oowada E."/>
            <person name="Uramoto M."/>
            <person name="Osada H."/>
        </authorList>
    </citation>
    <scope>NUCLEOTIDE SEQUENCE [LARGE SCALE GENOMIC DNA]</scope>
    <source>
        <strain evidence="2 3">SN-593</strain>
    </source>
</reference>
<feature type="region of interest" description="Disordered" evidence="1">
    <location>
        <begin position="95"/>
        <end position="128"/>
    </location>
</feature>
<dbReference type="Proteomes" id="UP000595703">
    <property type="component" value="Chromosome"/>
</dbReference>
<dbReference type="AlphaFoldDB" id="A0A7U3UMT4"/>
<feature type="compositionally biased region" description="Basic and acidic residues" evidence="1">
    <location>
        <begin position="95"/>
        <end position="120"/>
    </location>
</feature>
<dbReference type="RefSeq" id="WP_202233466.1">
    <property type="nucleotide sequence ID" value="NZ_AP018365.1"/>
</dbReference>
<evidence type="ECO:0000313" key="2">
    <source>
        <dbReference type="EMBL" id="BBA97140.1"/>
    </source>
</evidence>
<evidence type="ECO:0000313" key="3">
    <source>
        <dbReference type="Proteomes" id="UP000595703"/>
    </source>
</evidence>
<sequence length="128" mass="14871">MAERWGLIVEESKGGRYGFVRCRVLEVVTGSREDALARLEGHATTYQPRQERHPPRTRLFRSADGFLLVGSGAPGEYADDWHVLCRFSAAELLRDSEDTRREAEAERRAQEELTARERAEKRQRRRDR</sequence>
<dbReference type="EMBL" id="AP018365">
    <property type="protein sequence ID" value="BBA97140.1"/>
    <property type="molecule type" value="Genomic_DNA"/>
</dbReference>
<organism evidence="2 3">
    <name type="scientific">Actinacidiphila reveromycinica</name>
    <dbReference type="NCBI Taxonomy" id="659352"/>
    <lineage>
        <taxon>Bacteria</taxon>
        <taxon>Bacillati</taxon>
        <taxon>Actinomycetota</taxon>
        <taxon>Actinomycetes</taxon>
        <taxon>Kitasatosporales</taxon>
        <taxon>Streptomycetaceae</taxon>
        <taxon>Actinacidiphila</taxon>
    </lineage>
</organism>
<reference evidence="2 3" key="3">
    <citation type="journal article" date="2011" name="Nat. Chem. Biol.">
        <title>Reveromycin A biosynthesis uses RevG and RevJ for stereospecific spiroacetal formation.</title>
        <authorList>
            <person name="Takahashi S."/>
            <person name="Toyoda A."/>
            <person name="Sekiyama Y."/>
            <person name="Takagi H."/>
            <person name="Nogawa T."/>
            <person name="Uramoto M."/>
            <person name="Suzuki R."/>
            <person name="Koshino H."/>
            <person name="Kumano T."/>
            <person name="Panthee S."/>
            <person name="Dairi T."/>
            <person name="Ishikawa J."/>
            <person name="Ikeda H."/>
            <person name="Sakaki Y."/>
            <person name="Osada H."/>
        </authorList>
    </citation>
    <scope>NUCLEOTIDE SEQUENCE [LARGE SCALE GENOMIC DNA]</scope>
    <source>
        <strain evidence="2 3">SN-593</strain>
    </source>
</reference>
<protein>
    <submittedName>
        <fullName evidence="2">Uncharacterized protein</fullName>
    </submittedName>
</protein>
<reference evidence="2 3" key="1">
    <citation type="journal article" date="2010" name="J. Bacteriol.">
        <title>Biochemical characterization of a novel indole prenyltransferase from Streptomyces sp. SN-593.</title>
        <authorList>
            <person name="Takahashi S."/>
            <person name="Takagi H."/>
            <person name="Toyoda A."/>
            <person name="Uramoto M."/>
            <person name="Nogawa T."/>
            <person name="Ueki M."/>
            <person name="Sakaki Y."/>
            <person name="Osada H."/>
        </authorList>
    </citation>
    <scope>NUCLEOTIDE SEQUENCE [LARGE SCALE GENOMIC DNA]</scope>
    <source>
        <strain evidence="2 3">SN-593</strain>
    </source>
</reference>
<reference evidence="2 3" key="4">
    <citation type="journal article" date="2020" name="Sci. Rep.">
        <title>beta-carboline chemical signals induce reveromycin production through a LuxR family regulator in Streptomyces sp. SN-593.</title>
        <authorList>
            <person name="Panthee S."/>
            <person name="Kito N."/>
            <person name="Hayashi T."/>
            <person name="Shimizu T."/>
            <person name="Ishikawa J."/>
            <person name="Hamamoto H."/>
            <person name="Osada H."/>
            <person name="Takahashi S."/>
        </authorList>
    </citation>
    <scope>NUCLEOTIDE SEQUENCE [LARGE SCALE GENOMIC DNA]</scope>
    <source>
        <strain evidence="2 3">SN-593</strain>
    </source>
</reference>
<proteinExistence type="predicted"/>